<dbReference type="InterPro" id="IPR032096">
    <property type="entry name" value="DUF4815"/>
</dbReference>
<dbReference type="Pfam" id="PF16075">
    <property type="entry name" value="DUF4815"/>
    <property type="match status" value="3"/>
</dbReference>
<proteinExistence type="predicted"/>
<evidence type="ECO:0000259" key="1">
    <source>
        <dbReference type="Pfam" id="PF16075"/>
    </source>
</evidence>
<dbReference type="EMBL" id="KX349286">
    <property type="protein sequence ID" value="AOO10458.1"/>
    <property type="molecule type" value="Genomic_DNA"/>
</dbReference>
<organism evidence="2 3">
    <name type="scientific">Synechococcus phage S-RIM8</name>
    <dbReference type="NCBI Taxonomy" id="756278"/>
    <lineage>
        <taxon>Viruses</taxon>
        <taxon>Duplodnaviria</taxon>
        <taxon>Heunggongvirae</taxon>
        <taxon>Uroviricota</taxon>
        <taxon>Caudoviricetes</taxon>
        <taxon>Pantevenvirales</taxon>
        <taxon>Kyanoviridae</taxon>
        <taxon>Neptunevirus</taxon>
        <taxon>Neptunevirus srim18</taxon>
    </lineage>
</organism>
<reference evidence="2 3" key="1">
    <citation type="journal article" date="2016" name="Environ. Microbiol.">
        <title>Genomic diversification of marine cyanophages into stable ecotypes.</title>
        <authorList>
            <person name="Marston M.F."/>
            <person name="Martiny J.B."/>
        </authorList>
    </citation>
    <scope>NUCLEOTIDE SEQUENCE [LARGE SCALE GENOMIC DNA]</scope>
    <source>
        <strain evidence="2">RW_03_0807_WH8101</strain>
    </source>
</reference>
<feature type="domain" description="DUF4815" evidence="1">
    <location>
        <begin position="181"/>
        <end position="388"/>
    </location>
</feature>
<sequence length="2389" mass="261789">MAQNTNLNVSPYYDDFDKNKNFYRVLFRPGFPIQARELTSMQSILQNQVESVGAHLFKDGAMVIPGQVGYDLNVDAIMLQASFLGASVEDYRSQLAGKIIQGLTSGIKAKVLYSISETESDKGYITLYVKYIESGGDANSQQTFTNNEQLVTDSEITFGTSLIEIGSPFAQLLPTAAIQKGSVAYVQQGVYFIRGFFVDVPYQYILLDQYGSTPQYRVGLDILESIVTPEDDTSLNDNAAGTSNYAAPGSHRFKISTRLIKKLLTDDADKDFIELLRINGSRVENLVDRSAYSELERSLATRTYEESGDYTVQDFQITMRENLDDGFNNGVYQLNDITSGGVVAQERLYSVEVGPGAAYVRGYRIKTLSPTYIDLEKPRDIDAAQNAIIPFELGNYSIAKNLYGFPNFSGTSITNAYQVLELRNEFTTSTGTAAGSIIGYARASSLEFFGNPDNTFGNADDQYKLNVFDVQMFTVLQLDSAVTISAGSSIRGRSSGATALVVDAEVADDHIQIYHVSGNFEAGEMITLDGINLDTVAAVYNYQYSDVRQVVCRDEITQTIEFTCDLLLQDEKVLQGVSFTYDSTLGSETIIGLNSNLSADLRPGDRIYFNNTQYVDVDSVDSTALTTTGPGVIFDFAAQRVNVTPPAANFPTAGNYSTLIRYRANLFGNSETSDLLSAMPKAYIKSIADESMVCRRTFDAQTVSANSVSITLPENEQFSAISDVNYTFTVLGSTNGSYPVGSQIPIDTANVGNFGYTTFTSSDRTTIQVNNLTNITSIKVTATISKNVTQRKTKSSQKMFVMKVNKTIKNLDKQNYNLSYLNIYGTRIEDTEISLGLKDAYQLHAVYESLDDNDPIIPSITLVEPRFFAVGSIVVGRTSKARAKVVEFASSTLKLSLVYVSGQFVLGETVTGIDSSGEVITGIINDAEGSVIAGSKVVTDRYYLESSQTGFMYDCSRIVRKKGTPSPIRKLKIVIDYYSHSATGDYFGGQSYLDTNYEDIPSYKEKYLADYLDFRPGIKNLYSGTGTVSSPAFVNCSTFDFKSRVFNVSGTPTATIFDIPKLDSDFRCDYDWYLSRIDKLFLAPNGEFQILKGKSAENPDEPDDLKNAMLLAILRHQPYGFDPSKDVAIEKSDNRRYTMRDIGKIERRLNQVEYYTSLNMLESDTFSLNIPDANGNDRLKNGFFVDDFTNQSKSALNLVDYGCSLDFLEGTCHPSHYTTNIALQINETLSSGIQRTGPIITLPYSELKIIEQPYASRVENVNPFNVFTYIGRIDLTPASDDWIDTTRVPALVTNVEGNFESTFREQRADQNGFAPIQWGAWRTTWSGTTSRSRTVNSGRASSWGRGRATDRITTTTTTRRQTRSGIRTRVVPRIDNVSQGDSIIAQTSVPFIRSRNIDVNIQRMKPRTLFYSFFDGRGVNDYIVPKIIEVIKDSATDARTNATPFVVGETVTGLTSGITFRVASPNDYHTYSPYDDSELPASYSSTSNFINVDTLALAAQAQGAYYGNIQVGEVLRGESGATAVVANRRIISDRLGQFRGSLFIPNPNDDGNPRWATGTRTLRFTTSETDSRLGGAVASSAETEYEASGTLNTLRENILAVRNAELVRDTVTQNRTLRSTRTSTRQVGWWDPLAQSFLVEEEGGVFLTSVDVYFNAKDSNIPISMQIRTMENGYPTTSILPFSDVTITPDQIQTSETGAIATKFTFRAPVYIPESIEHCFVLFSDSNEYQVWISRMGELDISGDRTISEQPYAGVLFKSQNATTWTADQYEDMKFVIYRAEFDTTTSSTVVLNNSQLDVGNGGKLNLSNDPIQTFQPELQLVMNSTTLPYTIGARLYQKTTLAEATIINVTENVSGIILTVADISGSWQSGSDTGGVITNRVVSSKTTATMVVTGASGDFIVGETITGNSANAPTAEVVTWDSGTNTLTLRYVSTNFTPSTETINGGESSVTATVSSATYSGDTVESSAISDAFVAITPTYTTAQRRIRVRHSNHGMHDVDNNVEITGVESEVGETFLTSSISASDTSIAVNDALAFHTRINGSGISTNNPGYIKINNEIISYSAISGDGKSITVYERGIGSTNAVAHADESIVECYNLDGIPLIEINKTHEGITSPTLDTYDIATTSIANLGINAGGGNVIASQNIPYEILVPQLQTLTLPKTLVSARVNTITGTSINDGQTVTQNSFVNNGIFDDILLSQDNYFTSPRIICSKTNEDSQLNGAKSLRMDVSLASESSTVSPVLDTDRMSITLVSNRINSPADPNTALLATGDGHDAVYISKIATLTNPSSSIKLMFAGYRPPNTFIKPLYRVLPTGSTDSIESLGFNYFPTGDASIPGTTDIESYFDYEYEISGLDFTQYQIKIVFVSSNQAYTPIIKDLRAIALAV</sequence>
<gene>
    <name evidence="2" type="ORF">RW03080701_089</name>
</gene>
<dbReference type="Proteomes" id="UP000224174">
    <property type="component" value="Segment"/>
</dbReference>
<evidence type="ECO:0000313" key="3">
    <source>
        <dbReference type="Proteomes" id="UP000224174"/>
    </source>
</evidence>
<evidence type="ECO:0000313" key="2">
    <source>
        <dbReference type="EMBL" id="AOO10458.1"/>
    </source>
</evidence>
<feature type="domain" description="DUF4815" evidence="1">
    <location>
        <begin position="1046"/>
        <end position="1288"/>
    </location>
</feature>
<feature type="domain" description="DUF4815" evidence="1">
    <location>
        <begin position="12"/>
        <end position="68"/>
    </location>
</feature>
<name>A0A1D7SA12_9CAUD</name>
<protein>
    <recommendedName>
        <fullName evidence="1">DUF4815 domain-containing protein</fullName>
    </recommendedName>
</protein>
<accession>A0A1D7SA12</accession>